<evidence type="ECO:0000256" key="1">
    <source>
        <dbReference type="ARBA" id="ARBA00010247"/>
    </source>
</evidence>
<feature type="region of interest" description="Disordered" evidence="5">
    <location>
        <begin position="69"/>
        <end position="96"/>
    </location>
</feature>
<reference evidence="6 7" key="1">
    <citation type="journal article" date="2016" name="Mol. Biol. Evol.">
        <title>Comparative Genomics of Early-Diverging Mushroom-Forming Fungi Provides Insights into the Origins of Lignocellulose Decay Capabilities.</title>
        <authorList>
            <person name="Nagy L.G."/>
            <person name="Riley R."/>
            <person name="Tritt A."/>
            <person name="Adam C."/>
            <person name="Daum C."/>
            <person name="Floudas D."/>
            <person name="Sun H."/>
            <person name="Yadav J.S."/>
            <person name="Pangilinan J."/>
            <person name="Larsson K.H."/>
            <person name="Matsuura K."/>
            <person name="Barry K."/>
            <person name="Labutti K."/>
            <person name="Kuo R."/>
            <person name="Ohm R.A."/>
            <person name="Bhattacharya S.S."/>
            <person name="Shirouzu T."/>
            <person name="Yoshinaga Y."/>
            <person name="Martin F.M."/>
            <person name="Grigoriev I.V."/>
            <person name="Hibbett D.S."/>
        </authorList>
    </citation>
    <scope>NUCLEOTIDE SEQUENCE [LARGE SCALE GENOMIC DNA]</scope>
    <source>
        <strain evidence="6 7">TUFC12733</strain>
    </source>
</reference>
<feature type="compositionally biased region" description="Basic residues" evidence="5">
    <location>
        <begin position="76"/>
        <end position="88"/>
    </location>
</feature>
<evidence type="ECO:0000256" key="5">
    <source>
        <dbReference type="SAM" id="MobiDB-lite"/>
    </source>
</evidence>
<dbReference type="GO" id="GO:0022625">
    <property type="term" value="C:cytosolic large ribosomal subunit"/>
    <property type="evidence" value="ECO:0007669"/>
    <property type="project" value="TreeGrafter"/>
</dbReference>
<dbReference type="InterPro" id="IPR002673">
    <property type="entry name" value="Ribosomal_eL29"/>
</dbReference>
<proteinExistence type="inferred from homology"/>
<dbReference type="AlphaFoldDB" id="A0A167NSJ7"/>
<evidence type="ECO:0000256" key="4">
    <source>
        <dbReference type="RuleBase" id="RU364026"/>
    </source>
</evidence>
<keyword evidence="2 4" id="KW-0689">Ribosomal protein</keyword>
<dbReference type="GO" id="GO:0002181">
    <property type="term" value="P:cytoplasmic translation"/>
    <property type="evidence" value="ECO:0007669"/>
    <property type="project" value="TreeGrafter"/>
</dbReference>
<dbReference type="OrthoDB" id="996720at2759"/>
<dbReference type="Proteomes" id="UP000076738">
    <property type="component" value="Unassembled WGS sequence"/>
</dbReference>
<keyword evidence="7" id="KW-1185">Reference proteome</keyword>
<evidence type="ECO:0000256" key="2">
    <source>
        <dbReference type="ARBA" id="ARBA00022980"/>
    </source>
</evidence>
<dbReference type="Pfam" id="PF01779">
    <property type="entry name" value="Ribosomal_L29e"/>
    <property type="match status" value="1"/>
</dbReference>
<protein>
    <recommendedName>
        <fullName evidence="4">60S ribosomal protein L29</fullName>
    </recommendedName>
</protein>
<gene>
    <name evidence="6" type="ORF">CALVIDRAFT_478918</name>
</gene>
<dbReference type="PANTHER" id="PTHR12884:SF0">
    <property type="entry name" value="60S RIBOSOMAL PROTEIN L29"/>
    <property type="match status" value="1"/>
</dbReference>
<evidence type="ECO:0000256" key="3">
    <source>
        <dbReference type="ARBA" id="ARBA00023274"/>
    </source>
</evidence>
<dbReference type="STRING" id="1330018.A0A167NSJ7"/>
<keyword evidence="3 4" id="KW-0687">Ribonucleoprotein</keyword>
<dbReference type="PANTHER" id="PTHR12884">
    <property type="entry name" value="60S RIBOSOMAL PROTEIN L29"/>
    <property type="match status" value="1"/>
</dbReference>
<organism evidence="6 7">
    <name type="scientific">Calocera viscosa (strain TUFC12733)</name>
    <dbReference type="NCBI Taxonomy" id="1330018"/>
    <lineage>
        <taxon>Eukaryota</taxon>
        <taxon>Fungi</taxon>
        <taxon>Dikarya</taxon>
        <taxon>Basidiomycota</taxon>
        <taxon>Agaricomycotina</taxon>
        <taxon>Dacrymycetes</taxon>
        <taxon>Dacrymycetales</taxon>
        <taxon>Dacrymycetaceae</taxon>
        <taxon>Calocera</taxon>
    </lineage>
</organism>
<dbReference type="EMBL" id="KV417277">
    <property type="protein sequence ID" value="KZO98024.1"/>
    <property type="molecule type" value="Genomic_DNA"/>
</dbReference>
<name>A0A167NSJ7_CALVF</name>
<evidence type="ECO:0000313" key="6">
    <source>
        <dbReference type="EMBL" id="KZO98024.1"/>
    </source>
</evidence>
<accession>A0A167NSJ7</accession>
<comment type="similarity">
    <text evidence="1 4">Belongs to the eukaryotic ribosomal protein eL29 family.</text>
</comment>
<evidence type="ECO:0000313" key="7">
    <source>
        <dbReference type="Proteomes" id="UP000076738"/>
    </source>
</evidence>
<dbReference type="Gene3D" id="6.10.140.1730">
    <property type="match status" value="1"/>
</dbReference>
<sequence>MWLCHLVLYSTNPGPEPFPTLPKSLPRRLPSPAAAAAATKWPSLRSAYLSTISQVWGDSADHNGTLCSHTNANQNKKAHRNGIKKPKSNRYPSMRGVRSSFPSLYYNRADGDAG</sequence>
<dbReference type="GO" id="GO:0003735">
    <property type="term" value="F:structural constituent of ribosome"/>
    <property type="evidence" value="ECO:0007669"/>
    <property type="project" value="UniProtKB-UniRule"/>
</dbReference>